<evidence type="ECO:0000313" key="3">
    <source>
        <dbReference type="RefSeq" id="XP_014516191.1"/>
    </source>
</evidence>
<protein>
    <submittedName>
        <fullName evidence="3">Uncharacterized protein LOC106773938</fullName>
    </submittedName>
</protein>
<dbReference type="SMART" id="SM00239">
    <property type="entry name" value="C2"/>
    <property type="match status" value="1"/>
</dbReference>
<evidence type="ECO:0000259" key="1">
    <source>
        <dbReference type="SMART" id="SM00239"/>
    </source>
</evidence>
<keyword evidence="2" id="KW-1185">Reference proteome</keyword>
<proteinExistence type="predicted"/>
<dbReference type="AlphaFoldDB" id="A0A1S3VCV6"/>
<dbReference type="InterPro" id="IPR035892">
    <property type="entry name" value="C2_domain_sf"/>
</dbReference>
<sequence>MGTVLEITVICCENLRVKEDPYVVVRAESLKCCTTKMAKDSGATERSLFSWNERLMVGMPLHARSITFEVQSNSFKALRPVGVARISLSDFLTPENSMQVFSYRLRDWEGKRNGVIYFAVRVAVPEPVKGMVVSKNSGDEFVEIEQSDEVVVGVPLWWN</sequence>
<name>A0A1S3VCV6_VIGRR</name>
<dbReference type="PANTHER" id="PTHR32246:SF74">
    <property type="entry name" value="BON1-ASSOCIATED-LIKE PROTEIN"/>
    <property type="match status" value="1"/>
</dbReference>
<dbReference type="GeneID" id="106773938"/>
<accession>A0A1S3VCV6</accession>
<dbReference type="OrthoDB" id="884464at2759"/>
<dbReference type="PANTHER" id="PTHR32246">
    <property type="entry name" value="INGRESSION PROTEIN FIC1"/>
    <property type="match status" value="1"/>
</dbReference>
<feature type="domain" description="C2" evidence="1">
    <location>
        <begin position="4"/>
        <end position="100"/>
    </location>
</feature>
<gene>
    <name evidence="3" type="primary">LOC106773938</name>
</gene>
<reference evidence="2" key="1">
    <citation type="journal article" date="2014" name="Nat. Commun.">
        <title>Genome sequence of mungbean and insights into evolution within Vigna species.</title>
        <authorList>
            <person name="Kang Y.J."/>
            <person name="Kim S.K."/>
            <person name="Kim M.Y."/>
            <person name="Lestari P."/>
            <person name="Kim K.H."/>
            <person name="Ha B.K."/>
            <person name="Jun T.H."/>
            <person name="Hwang W.J."/>
            <person name="Lee T."/>
            <person name="Lee J."/>
            <person name="Shim S."/>
            <person name="Yoon M.Y."/>
            <person name="Jang Y.E."/>
            <person name="Han K.S."/>
            <person name="Taeprayoon P."/>
            <person name="Yoon N."/>
            <person name="Somta P."/>
            <person name="Tanya P."/>
            <person name="Kim K.S."/>
            <person name="Gwag J.G."/>
            <person name="Moon J.K."/>
            <person name="Lee Y.H."/>
            <person name="Park B.S."/>
            <person name="Bombarely A."/>
            <person name="Doyle J.J."/>
            <person name="Jackson S.A."/>
            <person name="Schafleitner R."/>
            <person name="Srinives P."/>
            <person name="Varshney R.K."/>
            <person name="Lee S.H."/>
        </authorList>
    </citation>
    <scope>NUCLEOTIDE SEQUENCE [LARGE SCALE GENOMIC DNA]</scope>
    <source>
        <strain evidence="2">cv. VC1973A</strain>
    </source>
</reference>
<dbReference type="Proteomes" id="UP000087766">
    <property type="component" value="Chromosome 9"/>
</dbReference>
<dbReference type="Gene3D" id="2.60.40.150">
    <property type="entry name" value="C2 domain"/>
    <property type="match status" value="1"/>
</dbReference>
<dbReference type="Pfam" id="PF00168">
    <property type="entry name" value="C2"/>
    <property type="match status" value="1"/>
</dbReference>
<dbReference type="RefSeq" id="XP_014516191.1">
    <property type="nucleotide sequence ID" value="XM_014660705.2"/>
</dbReference>
<dbReference type="SUPFAM" id="SSF49562">
    <property type="entry name" value="C2 domain (Calcium/lipid-binding domain, CaLB)"/>
    <property type="match status" value="1"/>
</dbReference>
<evidence type="ECO:0000313" key="2">
    <source>
        <dbReference type="Proteomes" id="UP000087766"/>
    </source>
</evidence>
<organism evidence="2 3">
    <name type="scientific">Vigna radiata var. radiata</name>
    <name type="common">Mung bean</name>
    <name type="synonym">Phaseolus aureus</name>
    <dbReference type="NCBI Taxonomy" id="3916"/>
    <lineage>
        <taxon>Eukaryota</taxon>
        <taxon>Viridiplantae</taxon>
        <taxon>Streptophyta</taxon>
        <taxon>Embryophyta</taxon>
        <taxon>Tracheophyta</taxon>
        <taxon>Spermatophyta</taxon>
        <taxon>Magnoliopsida</taxon>
        <taxon>eudicotyledons</taxon>
        <taxon>Gunneridae</taxon>
        <taxon>Pentapetalae</taxon>
        <taxon>rosids</taxon>
        <taxon>fabids</taxon>
        <taxon>Fabales</taxon>
        <taxon>Fabaceae</taxon>
        <taxon>Papilionoideae</taxon>
        <taxon>50 kb inversion clade</taxon>
        <taxon>NPAAA clade</taxon>
        <taxon>indigoferoid/millettioid clade</taxon>
        <taxon>Phaseoleae</taxon>
        <taxon>Vigna</taxon>
    </lineage>
</organism>
<dbReference type="InterPro" id="IPR000008">
    <property type="entry name" value="C2_dom"/>
</dbReference>
<reference evidence="3" key="2">
    <citation type="submission" date="2025-08" db="UniProtKB">
        <authorList>
            <consortium name="RefSeq"/>
        </authorList>
    </citation>
    <scope>IDENTIFICATION</scope>
    <source>
        <tissue evidence="3">Leaf</tissue>
    </source>
</reference>
<dbReference type="KEGG" id="vra:106773938"/>